<name>A0A9Q0M135_BLOTA</name>
<dbReference type="EMBL" id="JAPWDV010000003">
    <property type="protein sequence ID" value="KAJ6218118.1"/>
    <property type="molecule type" value="Genomic_DNA"/>
</dbReference>
<dbReference type="Pfam" id="PF13306">
    <property type="entry name" value="LRR_5"/>
    <property type="match status" value="1"/>
</dbReference>
<dbReference type="InterPro" id="IPR032675">
    <property type="entry name" value="LRR_dom_sf"/>
</dbReference>
<evidence type="ECO:0000313" key="5">
    <source>
        <dbReference type="Proteomes" id="UP001142055"/>
    </source>
</evidence>
<keyword evidence="3" id="KW-0472">Membrane</keyword>
<evidence type="ECO:0000313" key="4">
    <source>
        <dbReference type="EMBL" id="KAJ6218118.1"/>
    </source>
</evidence>
<gene>
    <name evidence="4" type="ORF">RDWZM_009275</name>
</gene>
<dbReference type="SUPFAM" id="SSF52058">
    <property type="entry name" value="L domain-like"/>
    <property type="match status" value="1"/>
</dbReference>
<dbReference type="Proteomes" id="UP001142055">
    <property type="component" value="Chromosome 3"/>
</dbReference>
<organism evidence="4 5">
    <name type="scientific">Blomia tropicalis</name>
    <name type="common">Mite</name>
    <dbReference type="NCBI Taxonomy" id="40697"/>
    <lineage>
        <taxon>Eukaryota</taxon>
        <taxon>Metazoa</taxon>
        <taxon>Ecdysozoa</taxon>
        <taxon>Arthropoda</taxon>
        <taxon>Chelicerata</taxon>
        <taxon>Arachnida</taxon>
        <taxon>Acari</taxon>
        <taxon>Acariformes</taxon>
        <taxon>Sarcoptiformes</taxon>
        <taxon>Astigmata</taxon>
        <taxon>Glycyphagoidea</taxon>
        <taxon>Echimyopodidae</taxon>
        <taxon>Blomia</taxon>
    </lineage>
</organism>
<feature type="transmembrane region" description="Helical" evidence="3">
    <location>
        <begin position="12"/>
        <end position="29"/>
    </location>
</feature>
<dbReference type="OMA" id="EWFYLID"/>
<keyword evidence="5" id="KW-1185">Reference proteome</keyword>
<sequence>MNLILCNQKNIISAFYFVLTILLLPQSIIGSKGIRNRCPPYELLYPCYCNSIPKYDQLSQCSFGNIEITSTRCQTPVITCIGHHLGEKLRMIFGNISEHITNGNYRKFEWFYLIDHGLTELGPSLFEHVYFRNIYLKSCPQLQWLNVTTFGRSNSHYTRNIFINASSLSNEPKLRRSTFKALSTLINLEVLEIQSSNISLIPYKAFNRNTNVRIIRFHNTEPSSSNHRLEAIGTKAFYKANRLEEINLANNHIRRIRPYAFEFNQKSLHELKIFLSGNQLHSDSFEMNALLGSNGRNITLYLGDYGNCNPHLITLKREIFEPFFEENPGNVVDMYGCPLVCDHRMEWLTYNLQRYRSHIRNLECLTSTQFMTRDNYHYYHVQK</sequence>
<keyword evidence="3" id="KW-1133">Transmembrane helix</keyword>
<evidence type="ECO:0000256" key="2">
    <source>
        <dbReference type="ARBA" id="ARBA00022737"/>
    </source>
</evidence>
<evidence type="ECO:0000256" key="3">
    <source>
        <dbReference type="SAM" id="Phobius"/>
    </source>
</evidence>
<comment type="caution">
    <text evidence="4">The sequence shown here is derived from an EMBL/GenBank/DDBJ whole genome shotgun (WGS) entry which is preliminary data.</text>
</comment>
<dbReference type="PROSITE" id="PS51450">
    <property type="entry name" value="LRR"/>
    <property type="match status" value="1"/>
</dbReference>
<keyword evidence="3" id="KW-0812">Transmembrane</keyword>
<proteinExistence type="predicted"/>
<protein>
    <submittedName>
        <fullName evidence="4">Uncharacterized protein</fullName>
    </submittedName>
</protein>
<dbReference type="Gene3D" id="3.80.10.10">
    <property type="entry name" value="Ribonuclease Inhibitor"/>
    <property type="match status" value="1"/>
</dbReference>
<dbReference type="AlphaFoldDB" id="A0A9Q0M135"/>
<dbReference type="PANTHER" id="PTHR24366">
    <property type="entry name" value="IG(IMMUNOGLOBULIN) AND LRR(LEUCINE RICH REPEAT) DOMAINS"/>
    <property type="match status" value="1"/>
</dbReference>
<dbReference type="InterPro" id="IPR001611">
    <property type="entry name" value="Leu-rich_rpt"/>
</dbReference>
<keyword evidence="2" id="KW-0677">Repeat</keyword>
<reference evidence="4" key="1">
    <citation type="submission" date="2022-12" db="EMBL/GenBank/DDBJ databases">
        <title>Genome assemblies of Blomia tropicalis.</title>
        <authorList>
            <person name="Cui Y."/>
        </authorList>
    </citation>
    <scope>NUCLEOTIDE SEQUENCE</scope>
    <source>
        <tissue evidence="4">Adult mites</tissue>
    </source>
</reference>
<dbReference type="InterPro" id="IPR026906">
    <property type="entry name" value="LRR_5"/>
</dbReference>
<keyword evidence="1" id="KW-0433">Leucine-rich repeat</keyword>
<dbReference type="PANTHER" id="PTHR24366:SF96">
    <property type="entry name" value="LEUCINE RICH REPEAT CONTAINING 53"/>
    <property type="match status" value="1"/>
</dbReference>
<evidence type="ECO:0000256" key="1">
    <source>
        <dbReference type="ARBA" id="ARBA00022614"/>
    </source>
</evidence>
<accession>A0A9Q0M135</accession>